<keyword evidence="2" id="KW-1185">Reference proteome</keyword>
<accession>A0A7D3QX02</accession>
<evidence type="ECO:0000313" key="2">
    <source>
        <dbReference type="Proteomes" id="UP001162001"/>
    </source>
</evidence>
<reference evidence="1 2" key="1">
    <citation type="submission" date="2020-04" db="EMBL/GenBank/DDBJ databases">
        <title>Advantages and limits of metagenomic assembly and binning of a giant virus.</title>
        <authorList>
            <person name="Schulz F."/>
            <person name="Andreani J."/>
            <person name="Francis R."/>
            <person name="Boudjemaa H."/>
            <person name="Bou Khalil J.Y."/>
            <person name="Lee J."/>
            <person name="La Scola B."/>
            <person name="Woyke T."/>
        </authorList>
    </citation>
    <scope>NUCLEOTIDE SEQUENCE [LARGE SCALE GENOMIC DNA]</scope>
    <source>
        <strain evidence="1 2">FV1/VV64</strain>
    </source>
</reference>
<name>A0A7D3QX02_9VIRU</name>
<protein>
    <submittedName>
        <fullName evidence="1">Uncharacterized protein</fullName>
    </submittedName>
</protein>
<sequence length="137" mass="16003">MNKEIISLISDFNDTLLSLALNIANICPTSVLGTNIKDIEKQIKRKDNFTKFIDMFCIKVLQYKDQIDAGDESFFMNKDYSKDLEGQESVSFDYVLSFKSIWNQLKKENKQIVILNMQILCELSQQYFNFIQSSMKK</sequence>
<evidence type="ECO:0000313" key="1">
    <source>
        <dbReference type="EMBL" id="QKF93980.1"/>
    </source>
</evidence>
<gene>
    <name evidence="1" type="ORF">Fadolivirus_1_522</name>
</gene>
<proteinExistence type="predicted"/>
<organism evidence="1 2">
    <name type="scientific">Fadolivirus FV1/VV64</name>
    <dbReference type="NCBI Taxonomy" id="3070911"/>
    <lineage>
        <taxon>Viruses</taxon>
        <taxon>Varidnaviria</taxon>
        <taxon>Bamfordvirae</taxon>
        <taxon>Nucleocytoviricota</taxon>
        <taxon>Megaviricetes</taxon>
        <taxon>Imitervirales</taxon>
        <taxon>Mimiviridae</taxon>
        <taxon>Klosneuvirinae</taxon>
        <taxon>Fadolivirus</taxon>
        <taxon>Fadolivirus algeromassiliense</taxon>
    </lineage>
</organism>
<dbReference type="EMBL" id="MT418680">
    <property type="protein sequence ID" value="QKF93980.1"/>
    <property type="molecule type" value="Genomic_DNA"/>
</dbReference>
<dbReference type="Proteomes" id="UP001162001">
    <property type="component" value="Segment"/>
</dbReference>